<dbReference type="Proteomes" id="UP000198847">
    <property type="component" value="Unassembled WGS sequence"/>
</dbReference>
<proteinExistence type="predicted"/>
<accession>A0A1H8TPV0</accession>
<sequence>MIIGCQADCCSPFGYKALVFPYHSNKKKSYQKLKHSTKANQLYPKPNLPESRVPSPLTSLAQTNVPETGLLKSKEPSPPVGKQKREDILLSGCSIYY</sequence>
<feature type="region of interest" description="Disordered" evidence="1">
    <location>
        <begin position="39"/>
        <end position="84"/>
    </location>
</feature>
<dbReference type="EMBL" id="FODY01000007">
    <property type="protein sequence ID" value="SEO92891.1"/>
    <property type="molecule type" value="Genomic_DNA"/>
</dbReference>
<dbReference type="AlphaFoldDB" id="A0A1H8TPV0"/>
<feature type="compositionally biased region" description="Polar residues" evidence="1">
    <location>
        <begin position="56"/>
        <end position="66"/>
    </location>
</feature>
<evidence type="ECO:0000313" key="3">
    <source>
        <dbReference type="Proteomes" id="UP000198847"/>
    </source>
</evidence>
<evidence type="ECO:0000313" key="2">
    <source>
        <dbReference type="EMBL" id="SEO92891.1"/>
    </source>
</evidence>
<gene>
    <name evidence="2" type="ORF">SAMN04490178_10754</name>
</gene>
<keyword evidence="3" id="KW-1185">Reference proteome</keyword>
<organism evidence="2 3">
    <name type="scientific">Propionispora vibrioides</name>
    <dbReference type="NCBI Taxonomy" id="112903"/>
    <lineage>
        <taxon>Bacteria</taxon>
        <taxon>Bacillati</taxon>
        <taxon>Bacillota</taxon>
        <taxon>Negativicutes</taxon>
        <taxon>Selenomonadales</taxon>
        <taxon>Sporomusaceae</taxon>
        <taxon>Propionispora</taxon>
    </lineage>
</organism>
<name>A0A1H8TPV0_9FIRM</name>
<evidence type="ECO:0000256" key="1">
    <source>
        <dbReference type="SAM" id="MobiDB-lite"/>
    </source>
</evidence>
<reference evidence="2 3" key="1">
    <citation type="submission" date="2016-10" db="EMBL/GenBank/DDBJ databases">
        <authorList>
            <person name="de Groot N.N."/>
        </authorList>
    </citation>
    <scope>NUCLEOTIDE SEQUENCE [LARGE SCALE GENOMIC DNA]</scope>
    <source>
        <strain evidence="2 3">DSM 13305</strain>
    </source>
</reference>
<protein>
    <submittedName>
        <fullName evidence="2">Uncharacterized protein</fullName>
    </submittedName>
</protein>